<evidence type="ECO:0000256" key="8">
    <source>
        <dbReference type="ARBA" id="ARBA00023136"/>
    </source>
</evidence>
<dbReference type="GO" id="GO:0015556">
    <property type="term" value="F:C4-dicarboxylate transmembrane transporter activity"/>
    <property type="evidence" value="ECO:0007669"/>
    <property type="project" value="InterPro"/>
</dbReference>
<reference evidence="12 15" key="3">
    <citation type="journal article" date="2019" name="Nat. Med.">
        <title>A library of human gut bacterial isolates paired with longitudinal multiomics data enables mechanistic microbiome research.</title>
        <authorList>
            <person name="Poyet M."/>
            <person name="Groussin M."/>
            <person name="Gibbons S.M."/>
            <person name="Avila-Pacheco J."/>
            <person name="Jiang X."/>
            <person name="Kearney S.M."/>
            <person name="Perrotta A.R."/>
            <person name="Berdy B."/>
            <person name="Zhao S."/>
            <person name="Lieberman T.D."/>
            <person name="Swanson P.K."/>
            <person name="Smith M."/>
            <person name="Roesemann S."/>
            <person name="Alexander J.E."/>
            <person name="Rich S.A."/>
            <person name="Livny J."/>
            <person name="Vlamakis H."/>
            <person name="Clish C."/>
            <person name="Bullock K."/>
            <person name="Deik A."/>
            <person name="Scott J."/>
            <person name="Pierce K.A."/>
            <person name="Xavier R.J."/>
            <person name="Alm E.J."/>
        </authorList>
    </citation>
    <scope>NUCLEOTIDE SEQUENCE [LARGE SCALE GENOMIC DNA]</scope>
    <source>
        <strain evidence="12 15">BIOML-A1</strain>
    </source>
</reference>
<accession>A0A0M6WCW8</accession>
<dbReference type="AlphaFoldDB" id="A0A0M6WCW8"/>
<evidence type="ECO:0000256" key="7">
    <source>
        <dbReference type="ARBA" id="ARBA00022989"/>
    </source>
</evidence>
<evidence type="ECO:0000313" key="14">
    <source>
        <dbReference type="Proteomes" id="UP000095495"/>
    </source>
</evidence>
<evidence type="ECO:0000256" key="1">
    <source>
        <dbReference type="ARBA" id="ARBA00004429"/>
    </source>
</evidence>
<sequence length="441" mass="46596">MFWVELILVLAIIFLGVRKGGTFLAMAGGVGMLIMTFFFHVTPADPPVTVILIMIAVIVAAATMQACGGLDFLVRIAEKILRRNPRMITVLAPVVAYIFTFMCGTGHIIYSLLPVINEISIETGVRPERPISASIIASQQAITACPISAATVGILAFMAEATNYKTVNIFTLLVVCIPATLIGTVACALAVMKKGKELAEDPEFQARVASGQVQTLVKNENAAEVKTTKEAKISVAVFLVAMVGIVLLGAVSALVPTLSDGSKLPLTTVIEIFMLVAAAVTVLITKLDSNKVLDQPVFKTGMFAVVLAFGLCWLVNTFIADQSSFITDNMSVLTNEHPWIYIIAVFIVGAITTSQSSSTMIMVPIGIALGLPANIIVAGWIACSSNYFIPASGQCVAAIAFDTAGTTKIGKYVLNHSYMLPGLVCTVVSVVSAILIGAVVF</sequence>
<keyword evidence="6 9" id="KW-0812">Transmembrane</keyword>
<evidence type="ECO:0000256" key="5">
    <source>
        <dbReference type="ARBA" id="ARBA00022519"/>
    </source>
</evidence>
<dbReference type="PIRSF" id="PIRSF004539">
    <property type="entry name" value="C4-dicrbxl_trns"/>
    <property type="match status" value="1"/>
</dbReference>
<dbReference type="PANTHER" id="PTHR36106:SF1">
    <property type="entry name" value="ANAEROBIC C4-DICARBOXYLATE TRANSPORTER DCUB"/>
    <property type="match status" value="1"/>
</dbReference>
<evidence type="ECO:0000256" key="4">
    <source>
        <dbReference type="ARBA" id="ARBA00022475"/>
    </source>
</evidence>
<feature type="transmembrane region" description="Helical" evidence="9">
    <location>
        <begin position="86"/>
        <end position="110"/>
    </location>
</feature>
<evidence type="ECO:0000256" key="6">
    <source>
        <dbReference type="ARBA" id="ARBA00022692"/>
    </source>
</evidence>
<evidence type="ECO:0000256" key="3">
    <source>
        <dbReference type="ARBA" id="ARBA00022448"/>
    </source>
</evidence>
<dbReference type="NCBIfam" id="NF006927">
    <property type="entry name" value="PRK09412.1"/>
    <property type="match status" value="1"/>
</dbReference>
<comment type="similarity">
    <text evidence="2">Belongs to the DcuA/DcuB transporter (TC 2.A.13.1) family.</text>
</comment>
<evidence type="ECO:0000256" key="9">
    <source>
        <dbReference type="SAM" id="Phobius"/>
    </source>
</evidence>
<evidence type="ECO:0000313" key="12">
    <source>
        <dbReference type="EMBL" id="MTR80770.1"/>
    </source>
</evidence>
<dbReference type="RefSeq" id="WP_055066841.1">
    <property type="nucleotide sequence ID" value="NZ_CP173697.1"/>
</dbReference>
<keyword evidence="13" id="KW-1185">Reference proteome</keyword>
<evidence type="ECO:0000313" key="11">
    <source>
        <dbReference type="EMBL" id="CUM71989.1"/>
    </source>
</evidence>
<evidence type="ECO:0000313" key="15">
    <source>
        <dbReference type="Proteomes" id="UP000446657"/>
    </source>
</evidence>
<evidence type="ECO:0000256" key="2">
    <source>
        <dbReference type="ARBA" id="ARBA00006413"/>
    </source>
</evidence>
<dbReference type="STRING" id="301302.ERS852420_00235"/>
<reference evidence="13" key="2">
    <citation type="submission" date="2015-05" db="EMBL/GenBank/DDBJ databases">
        <authorList>
            <consortium name="Pathogen Informatics"/>
        </authorList>
    </citation>
    <scope>NUCLEOTIDE SEQUENCE [LARGE SCALE GENOMIC DNA]</scope>
    <source>
        <strain evidence="11 14">2789STDY5608863</strain>
        <strain evidence="13">M72</strain>
    </source>
</reference>
<dbReference type="Pfam" id="PF03605">
    <property type="entry name" value="DcuA_DcuB"/>
    <property type="match status" value="1"/>
</dbReference>
<protein>
    <submittedName>
        <fullName evidence="11 12">Anaerobic C4-dicarboxylate transporter</fullName>
    </submittedName>
</protein>
<keyword evidence="4" id="KW-1003">Cell membrane</keyword>
<feature type="transmembrane region" description="Helical" evidence="9">
    <location>
        <begin position="51"/>
        <end position="74"/>
    </location>
</feature>
<keyword evidence="7 9" id="KW-1133">Transmembrane helix</keyword>
<dbReference type="InterPro" id="IPR004668">
    <property type="entry name" value="Anaer_Dcu_memb_transpt"/>
</dbReference>
<dbReference type="OrthoDB" id="9770910at2"/>
<feature type="transmembrane region" description="Helical" evidence="9">
    <location>
        <begin position="418"/>
        <end position="440"/>
    </location>
</feature>
<feature type="transmembrane region" description="Helical" evidence="9">
    <location>
        <begin position="361"/>
        <end position="381"/>
    </location>
</feature>
<organism evidence="10 13">
    <name type="scientific">Roseburia faecis</name>
    <dbReference type="NCBI Taxonomy" id="301302"/>
    <lineage>
        <taxon>Bacteria</taxon>
        <taxon>Bacillati</taxon>
        <taxon>Bacillota</taxon>
        <taxon>Clostridia</taxon>
        <taxon>Lachnospirales</taxon>
        <taxon>Lachnospiraceae</taxon>
        <taxon>Roseburia</taxon>
    </lineage>
</organism>
<reference evidence="10" key="1">
    <citation type="submission" date="2015-05" db="EMBL/GenBank/DDBJ databases">
        <authorList>
            <person name="Wang D.B."/>
            <person name="Wang M."/>
        </authorList>
    </citation>
    <scope>NUCLEOTIDE SEQUENCE [LARGE SCALE GENOMIC DNA]</scope>
    <source>
        <strain evidence="10">M72</strain>
    </source>
</reference>
<evidence type="ECO:0000313" key="10">
    <source>
        <dbReference type="EMBL" id="CRL32496.1"/>
    </source>
</evidence>
<dbReference type="Proteomes" id="UP000049979">
    <property type="component" value="Unassembled WGS sequence"/>
</dbReference>
<feature type="transmembrane region" description="Helical" evidence="9">
    <location>
        <begin position="297"/>
        <end position="319"/>
    </location>
</feature>
<evidence type="ECO:0000313" key="13">
    <source>
        <dbReference type="Proteomes" id="UP000049979"/>
    </source>
</evidence>
<dbReference type="NCBIfam" id="NF009136">
    <property type="entry name" value="PRK12489.1"/>
    <property type="match status" value="1"/>
</dbReference>
<dbReference type="NCBIfam" id="TIGR00770">
    <property type="entry name" value="Dcu"/>
    <property type="match status" value="1"/>
</dbReference>
<dbReference type="EMBL" id="CVRR01000004">
    <property type="protein sequence ID" value="CRL32496.1"/>
    <property type="molecule type" value="Genomic_DNA"/>
</dbReference>
<dbReference type="EMBL" id="CYXV01000001">
    <property type="protein sequence ID" value="CUM71989.1"/>
    <property type="molecule type" value="Genomic_DNA"/>
</dbReference>
<gene>
    <name evidence="11" type="primary">dcuB</name>
    <name evidence="11" type="ORF">ERS852420_00235</name>
    <name evidence="12" type="ORF">GMD30_03405</name>
    <name evidence="10" type="ORF">M72_20561</name>
</gene>
<dbReference type="PANTHER" id="PTHR36106">
    <property type="entry name" value="ANAEROBIC C4-DICARBOXYLATE TRANSPORTER DCUB"/>
    <property type="match status" value="1"/>
</dbReference>
<proteinExistence type="inferred from homology"/>
<keyword evidence="5" id="KW-0997">Cell inner membrane</keyword>
<comment type="subcellular location">
    <subcellularLocation>
        <location evidence="1">Cell inner membrane</location>
        <topology evidence="1">Multi-pass membrane protein</topology>
    </subcellularLocation>
</comment>
<dbReference type="EMBL" id="WNAL01000005">
    <property type="protein sequence ID" value="MTR80770.1"/>
    <property type="molecule type" value="Genomic_DNA"/>
</dbReference>
<dbReference type="GO" id="GO:0005886">
    <property type="term" value="C:plasma membrane"/>
    <property type="evidence" value="ECO:0007669"/>
    <property type="project" value="UniProtKB-SubCell"/>
</dbReference>
<dbReference type="Proteomes" id="UP000095495">
    <property type="component" value="Unassembled WGS sequence"/>
</dbReference>
<feature type="transmembrane region" description="Helical" evidence="9">
    <location>
        <begin position="235"/>
        <end position="258"/>
    </location>
</feature>
<keyword evidence="3" id="KW-0813">Transport</keyword>
<feature type="transmembrane region" description="Helical" evidence="9">
    <location>
        <begin position="264"/>
        <end position="285"/>
    </location>
</feature>
<dbReference type="GeneID" id="99748934"/>
<feature type="transmembrane region" description="Helical" evidence="9">
    <location>
        <begin position="169"/>
        <end position="191"/>
    </location>
</feature>
<feature type="transmembrane region" description="Helical" evidence="9">
    <location>
        <begin position="339"/>
        <end position="354"/>
    </location>
</feature>
<keyword evidence="8 9" id="KW-0472">Membrane</keyword>
<name>A0A0M6WCW8_9FIRM</name>
<dbReference type="Proteomes" id="UP000446657">
    <property type="component" value="Unassembled WGS sequence"/>
</dbReference>